<dbReference type="AlphaFoldDB" id="A0A2H0YS77"/>
<proteinExistence type="predicted"/>
<accession>A0A2H0YS77</accession>
<name>A0A2H0YS77_9BACT</name>
<evidence type="ECO:0000313" key="2">
    <source>
        <dbReference type="Proteomes" id="UP000236845"/>
    </source>
</evidence>
<dbReference type="Proteomes" id="UP000236845">
    <property type="component" value="Unassembled WGS sequence"/>
</dbReference>
<evidence type="ECO:0000313" key="1">
    <source>
        <dbReference type="EMBL" id="PIS40602.1"/>
    </source>
</evidence>
<reference evidence="2" key="1">
    <citation type="submission" date="2017-09" db="EMBL/GenBank/DDBJ databases">
        <title>Depth-based differentiation of microbial function through sediment-hosted aquifers and enrichment of novel symbionts in the deep terrestrial subsurface.</title>
        <authorList>
            <person name="Probst A.J."/>
            <person name="Ladd B."/>
            <person name="Jarett J.K."/>
            <person name="Geller-Mcgrath D.E."/>
            <person name="Sieber C.M.K."/>
            <person name="Emerson J.B."/>
            <person name="Anantharaman K."/>
            <person name="Thomas B.C."/>
            <person name="Malmstrom R."/>
            <person name="Stieglmeier M."/>
            <person name="Klingl A."/>
            <person name="Woyke T."/>
            <person name="Ryan C.M."/>
            <person name="Banfield J.F."/>
        </authorList>
    </citation>
    <scope>NUCLEOTIDE SEQUENCE [LARGE SCALE GENOMIC DNA]</scope>
</reference>
<dbReference type="EMBL" id="PEXW01000056">
    <property type="protein sequence ID" value="PIS40602.1"/>
    <property type="molecule type" value="Genomic_DNA"/>
</dbReference>
<protein>
    <submittedName>
        <fullName evidence="1">Uncharacterized protein</fullName>
    </submittedName>
</protein>
<sequence length="191" mass="21321">METLKTAKWAPFKQQHLGKDISEVANRAAEILNILCQLPEYDRKDREGGLLALAGEYNRWQTALAIGEVPDNDPDKYCGVAFKKCYSLNEALHDDEVNNPVMSSFLLRNEESGIYGGGILLGRFLDGSSIELNDETCYGYLAFSGLPELADEALVLVLAIDMKWIYEKFAQDIAKTSSNPYFDALLKASRK</sequence>
<organism evidence="1 2">
    <name type="scientific">Candidatus Kerfeldbacteria bacterium CG08_land_8_20_14_0_20_43_14</name>
    <dbReference type="NCBI Taxonomy" id="2014246"/>
    <lineage>
        <taxon>Bacteria</taxon>
        <taxon>Candidatus Kerfeldiibacteriota</taxon>
    </lineage>
</organism>
<comment type="caution">
    <text evidence="1">The sequence shown here is derived from an EMBL/GenBank/DDBJ whole genome shotgun (WGS) entry which is preliminary data.</text>
</comment>
<gene>
    <name evidence="1" type="ORF">COT26_02530</name>
</gene>